<proteinExistence type="predicted"/>
<evidence type="ECO:0000313" key="2">
    <source>
        <dbReference type="EMBL" id="MDT0646325.1"/>
    </source>
</evidence>
<dbReference type="RefSeq" id="WP_311494499.1">
    <property type="nucleotide sequence ID" value="NZ_JAVRHO010000007.1"/>
</dbReference>
<accession>A0ABU3CIY6</accession>
<dbReference type="PROSITE" id="PS51257">
    <property type="entry name" value="PROKAR_LIPOPROTEIN"/>
    <property type="match status" value="1"/>
</dbReference>
<keyword evidence="3" id="KW-1185">Reference proteome</keyword>
<organism evidence="2 3">
    <name type="scientific">Autumnicola lenta</name>
    <dbReference type="NCBI Taxonomy" id="3075593"/>
    <lineage>
        <taxon>Bacteria</taxon>
        <taxon>Pseudomonadati</taxon>
        <taxon>Bacteroidota</taxon>
        <taxon>Flavobacteriia</taxon>
        <taxon>Flavobacteriales</taxon>
        <taxon>Flavobacteriaceae</taxon>
        <taxon>Autumnicola</taxon>
    </lineage>
</organism>
<evidence type="ECO:0000259" key="1">
    <source>
        <dbReference type="Pfam" id="PF13648"/>
    </source>
</evidence>
<gene>
    <name evidence="2" type="ORF">RM545_06450</name>
</gene>
<dbReference type="InterPro" id="IPR024311">
    <property type="entry name" value="Lipocalin-like"/>
</dbReference>
<reference evidence="2 3" key="1">
    <citation type="submission" date="2023-09" db="EMBL/GenBank/DDBJ databases">
        <authorList>
            <person name="Rey-Velasco X."/>
        </authorList>
    </citation>
    <scope>NUCLEOTIDE SEQUENCE [LARGE SCALE GENOMIC DNA]</scope>
    <source>
        <strain evidence="2 3">F260</strain>
    </source>
</reference>
<protein>
    <submittedName>
        <fullName evidence="2">Lipocalin family protein</fullName>
    </submittedName>
</protein>
<evidence type="ECO:0000313" key="3">
    <source>
        <dbReference type="Proteomes" id="UP001245285"/>
    </source>
</evidence>
<dbReference type="Pfam" id="PF13648">
    <property type="entry name" value="Lipocalin_4"/>
    <property type="match status" value="1"/>
</dbReference>
<dbReference type="EMBL" id="JAVRHO010000007">
    <property type="protein sequence ID" value="MDT0646325.1"/>
    <property type="molecule type" value="Genomic_DNA"/>
</dbReference>
<comment type="caution">
    <text evidence="2">The sequence shown here is derived from an EMBL/GenBank/DDBJ whole genome shotgun (WGS) entry which is preliminary data.</text>
</comment>
<name>A0ABU3CIY6_9FLAO</name>
<feature type="domain" description="Lipocalin-like" evidence="1">
    <location>
        <begin position="33"/>
        <end position="110"/>
    </location>
</feature>
<sequence length="163" mass="18691">MIKKLLLFTLALTTLSCSSESEDVQERSDIDPIIGTWSLEKLTEYPTNAPEIVSYPNDCEARTTVTFKPDGTYNTITYDKIDGECVIYEDEDILSSSWERVNEGKYRFSEEYDNNGEVHFSSVTPKAVSFPDNNTMTFTYEGTNRPSSDPIHVEYYVNTFTRR</sequence>
<dbReference type="Proteomes" id="UP001245285">
    <property type="component" value="Unassembled WGS sequence"/>
</dbReference>